<dbReference type="SUPFAM" id="SSF52402">
    <property type="entry name" value="Adenine nucleotide alpha hydrolases-like"/>
    <property type="match status" value="1"/>
</dbReference>
<organism evidence="3 4">
    <name type="scientific">Haloarcula salinisoli</name>
    <dbReference type="NCBI Taxonomy" id="2487746"/>
    <lineage>
        <taxon>Archaea</taxon>
        <taxon>Methanobacteriati</taxon>
        <taxon>Methanobacteriota</taxon>
        <taxon>Stenosarchaea group</taxon>
        <taxon>Halobacteria</taxon>
        <taxon>Halobacteriales</taxon>
        <taxon>Haloarculaceae</taxon>
        <taxon>Haloarcula</taxon>
    </lineage>
</organism>
<dbReference type="PRINTS" id="PR01438">
    <property type="entry name" value="UNVRSLSTRESS"/>
</dbReference>
<comment type="similarity">
    <text evidence="1">Belongs to the universal stress protein A family.</text>
</comment>
<dbReference type="InterPro" id="IPR014729">
    <property type="entry name" value="Rossmann-like_a/b/a_fold"/>
</dbReference>
<comment type="caution">
    <text evidence="3">The sequence shown here is derived from an EMBL/GenBank/DDBJ whole genome shotgun (WGS) entry which is preliminary data.</text>
</comment>
<dbReference type="InterPro" id="IPR006015">
    <property type="entry name" value="Universal_stress_UspA"/>
</dbReference>
<evidence type="ECO:0000259" key="2">
    <source>
        <dbReference type="Pfam" id="PF00582"/>
    </source>
</evidence>
<protein>
    <submittedName>
        <fullName evidence="3">Universal stress protein</fullName>
    </submittedName>
</protein>
<keyword evidence="4" id="KW-1185">Reference proteome</keyword>
<evidence type="ECO:0000313" key="4">
    <source>
        <dbReference type="Proteomes" id="UP000783863"/>
    </source>
</evidence>
<evidence type="ECO:0000313" key="3">
    <source>
        <dbReference type="EMBL" id="MBX0304381.1"/>
    </source>
</evidence>
<accession>A0A8J7YJC3</accession>
<dbReference type="AlphaFoldDB" id="A0A8J7YJC3"/>
<evidence type="ECO:0000256" key="1">
    <source>
        <dbReference type="ARBA" id="ARBA00008791"/>
    </source>
</evidence>
<dbReference type="InterPro" id="IPR006016">
    <property type="entry name" value="UspA"/>
</dbReference>
<dbReference type="Pfam" id="PF00582">
    <property type="entry name" value="Usp"/>
    <property type="match status" value="1"/>
</dbReference>
<dbReference type="RefSeq" id="WP_220588599.1">
    <property type="nucleotide sequence ID" value="NZ_RKLQ01000002.1"/>
</dbReference>
<dbReference type="EMBL" id="RKLQ01000002">
    <property type="protein sequence ID" value="MBX0304381.1"/>
    <property type="molecule type" value="Genomic_DNA"/>
</dbReference>
<name>A0A8J7YJC3_9EURY</name>
<sequence length="156" mass="16474">MFDTVVIATDGSGSAQRAVEAALDLAGKFDATVHALYVVDEGEVESTPDDVRDVLERALATTGGRALSFVREAATSDGETDADVVTAVREGEPAEEIQAYAEDVEADLIATGTRGRHGEHAFLLGSVAEEIVRHAPMPVLSVRQLEGEANPEREAV</sequence>
<gene>
    <name evidence="3" type="ORF">EGD98_11945</name>
</gene>
<feature type="domain" description="UspA" evidence="2">
    <location>
        <begin position="1"/>
        <end position="143"/>
    </location>
</feature>
<dbReference type="CDD" id="cd00293">
    <property type="entry name" value="USP-like"/>
    <property type="match status" value="1"/>
</dbReference>
<reference evidence="3" key="1">
    <citation type="submission" date="2021-06" db="EMBL/GenBank/DDBJ databases">
        <title>Halomicroarcula sp. F24A a new haloarchaeum isolated from saline soil.</title>
        <authorList>
            <person name="Duran-Viseras A."/>
            <person name="Sanchez-Porro C."/>
            <person name="Ventosa A."/>
        </authorList>
    </citation>
    <scope>NUCLEOTIDE SEQUENCE</scope>
    <source>
        <strain evidence="3">F24A</strain>
    </source>
</reference>
<proteinExistence type="inferred from homology"/>
<dbReference type="Proteomes" id="UP000783863">
    <property type="component" value="Unassembled WGS sequence"/>
</dbReference>
<dbReference type="PANTHER" id="PTHR46268">
    <property type="entry name" value="STRESS RESPONSE PROTEIN NHAX"/>
    <property type="match status" value="1"/>
</dbReference>
<dbReference type="PANTHER" id="PTHR46268:SF6">
    <property type="entry name" value="UNIVERSAL STRESS PROTEIN UP12"/>
    <property type="match status" value="1"/>
</dbReference>
<dbReference type="Gene3D" id="3.40.50.620">
    <property type="entry name" value="HUPs"/>
    <property type="match status" value="1"/>
</dbReference>